<dbReference type="InterPro" id="IPR013324">
    <property type="entry name" value="RNA_pol_sigma_r3/r4-like"/>
</dbReference>
<dbReference type="InterPro" id="IPR007627">
    <property type="entry name" value="RNA_pol_sigma70_r2"/>
</dbReference>
<dbReference type="Proteomes" id="UP000216063">
    <property type="component" value="Unassembled WGS sequence"/>
</dbReference>
<dbReference type="Pfam" id="PF04545">
    <property type="entry name" value="Sigma70_r4"/>
    <property type="match status" value="1"/>
</dbReference>
<dbReference type="InterPro" id="IPR036388">
    <property type="entry name" value="WH-like_DNA-bd_sf"/>
</dbReference>
<dbReference type="GO" id="GO:0003677">
    <property type="term" value="F:DNA binding"/>
    <property type="evidence" value="ECO:0007669"/>
    <property type="project" value="UniProtKB-KW"/>
</dbReference>
<dbReference type="EMBL" id="NOZR01000038">
    <property type="protein sequence ID" value="OYN74687.1"/>
    <property type="molecule type" value="Genomic_DNA"/>
</dbReference>
<dbReference type="GO" id="GO:0006352">
    <property type="term" value="P:DNA-templated transcription initiation"/>
    <property type="evidence" value="ECO:0007669"/>
    <property type="project" value="InterPro"/>
</dbReference>
<dbReference type="RefSeq" id="WP_094484390.1">
    <property type="nucleotide sequence ID" value="NZ_JACKSC010000289.1"/>
</dbReference>
<dbReference type="SUPFAM" id="SSF88659">
    <property type="entry name" value="Sigma3 and sigma4 domains of RNA polymerase sigma factors"/>
    <property type="match status" value="1"/>
</dbReference>
<proteinExistence type="inferred from homology"/>
<comment type="caution">
    <text evidence="8">The sequence shown here is derived from an EMBL/GenBank/DDBJ whole genome shotgun (WGS) entry which is preliminary data.</text>
</comment>
<dbReference type="SUPFAM" id="SSF88946">
    <property type="entry name" value="Sigma2 domain of RNA polymerase sigma factors"/>
    <property type="match status" value="1"/>
</dbReference>
<comment type="similarity">
    <text evidence="1">Belongs to the sigma-70 factor family. ECF subfamily.</text>
</comment>
<evidence type="ECO:0000313" key="8">
    <source>
        <dbReference type="EMBL" id="OYN74687.1"/>
    </source>
</evidence>
<keyword evidence="2" id="KW-0805">Transcription regulation</keyword>
<protein>
    <submittedName>
        <fullName evidence="8">RNA polymerase subunit sigma</fullName>
    </submittedName>
</protein>
<dbReference type="GO" id="GO:0016987">
    <property type="term" value="F:sigma factor activity"/>
    <property type="evidence" value="ECO:0007669"/>
    <property type="project" value="UniProtKB-KW"/>
</dbReference>
<dbReference type="PANTHER" id="PTHR43133">
    <property type="entry name" value="RNA POLYMERASE ECF-TYPE SIGMA FACTO"/>
    <property type="match status" value="1"/>
</dbReference>
<gene>
    <name evidence="8" type="ORF">CG716_27840</name>
</gene>
<dbReference type="Pfam" id="PF04542">
    <property type="entry name" value="Sigma70_r2"/>
    <property type="match status" value="1"/>
</dbReference>
<dbReference type="InterPro" id="IPR014284">
    <property type="entry name" value="RNA_pol_sigma-70_dom"/>
</dbReference>
<name>A0A255D5Y9_9MYCO</name>
<dbReference type="InterPro" id="IPR039425">
    <property type="entry name" value="RNA_pol_sigma-70-like"/>
</dbReference>
<keyword evidence="9" id="KW-1185">Reference proteome</keyword>
<dbReference type="NCBIfam" id="NF007228">
    <property type="entry name" value="PRK09646.1"/>
    <property type="match status" value="1"/>
</dbReference>
<dbReference type="NCBIfam" id="TIGR02937">
    <property type="entry name" value="sigma70-ECF"/>
    <property type="match status" value="1"/>
</dbReference>
<dbReference type="Gene3D" id="1.10.1740.10">
    <property type="match status" value="1"/>
</dbReference>
<evidence type="ECO:0000256" key="2">
    <source>
        <dbReference type="ARBA" id="ARBA00023015"/>
    </source>
</evidence>
<evidence type="ECO:0000256" key="4">
    <source>
        <dbReference type="ARBA" id="ARBA00023125"/>
    </source>
</evidence>
<organism evidence="8 9">
    <name type="scientific">Mycolicibacterium sphagni</name>
    <dbReference type="NCBI Taxonomy" id="1786"/>
    <lineage>
        <taxon>Bacteria</taxon>
        <taxon>Bacillati</taxon>
        <taxon>Actinomycetota</taxon>
        <taxon>Actinomycetes</taxon>
        <taxon>Mycobacteriales</taxon>
        <taxon>Mycobacteriaceae</taxon>
        <taxon>Mycolicibacterium</taxon>
    </lineage>
</organism>
<reference evidence="8 9" key="1">
    <citation type="submission" date="2017-07" db="EMBL/GenBank/DDBJ databases">
        <title>The new phylogeny of genus Mycobacterium.</title>
        <authorList>
            <person name="Tortoli E."/>
            <person name="Trovato A."/>
            <person name="Cirillo D.M."/>
        </authorList>
    </citation>
    <scope>NUCLEOTIDE SEQUENCE [LARGE SCALE GENOMIC DNA]</scope>
    <source>
        <strain evidence="8 9">ATCC 33027</strain>
    </source>
</reference>
<dbReference type="PANTHER" id="PTHR43133:SF66">
    <property type="entry name" value="ECF RNA POLYMERASE SIGMA FACTOR SIGK"/>
    <property type="match status" value="1"/>
</dbReference>
<feature type="domain" description="RNA polymerase sigma-70 region 2" evidence="6">
    <location>
        <begin position="32"/>
        <end position="95"/>
    </location>
</feature>
<dbReference type="Gene3D" id="1.10.10.10">
    <property type="entry name" value="Winged helix-like DNA-binding domain superfamily/Winged helix DNA-binding domain"/>
    <property type="match status" value="1"/>
</dbReference>
<evidence type="ECO:0000259" key="7">
    <source>
        <dbReference type="Pfam" id="PF04545"/>
    </source>
</evidence>
<sequence>MNGLSRPRDELETLLGRVARQDADAFATFYDLTKARVYGLVLRILRDAGYSQETTQEVFVHVWRNAAKYDPSAGSAMAWLMTVAHGRAVERVRSEEAGRRREDRYGAATVDRPADDVADAVIGGEDRRRVADCLGSLTDVQRECIELAYYRGLTYPEVSARLSANLSTVKSRIRDALRGLRNCLAAS</sequence>
<dbReference type="CDD" id="cd06171">
    <property type="entry name" value="Sigma70_r4"/>
    <property type="match status" value="1"/>
</dbReference>
<keyword evidence="3" id="KW-0731">Sigma factor</keyword>
<evidence type="ECO:0000256" key="1">
    <source>
        <dbReference type="ARBA" id="ARBA00010641"/>
    </source>
</evidence>
<keyword evidence="5" id="KW-0804">Transcription</keyword>
<dbReference type="InterPro" id="IPR013325">
    <property type="entry name" value="RNA_pol_sigma_r2"/>
</dbReference>
<feature type="domain" description="RNA polymerase sigma-70 region 4" evidence="7">
    <location>
        <begin position="133"/>
        <end position="181"/>
    </location>
</feature>
<dbReference type="OrthoDB" id="9784272at2"/>
<dbReference type="AlphaFoldDB" id="A0A255D5Y9"/>
<evidence type="ECO:0000256" key="5">
    <source>
        <dbReference type="ARBA" id="ARBA00023163"/>
    </source>
</evidence>
<dbReference type="InterPro" id="IPR007630">
    <property type="entry name" value="RNA_pol_sigma70_r4"/>
</dbReference>
<evidence type="ECO:0000256" key="3">
    <source>
        <dbReference type="ARBA" id="ARBA00023082"/>
    </source>
</evidence>
<evidence type="ECO:0000313" key="9">
    <source>
        <dbReference type="Proteomes" id="UP000216063"/>
    </source>
</evidence>
<accession>A0A255D5Y9</accession>
<evidence type="ECO:0000259" key="6">
    <source>
        <dbReference type="Pfam" id="PF04542"/>
    </source>
</evidence>
<keyword evidence="4" id="KW-0238">DNA-binding</keyword>